<dbReference type="SUPFAM" id="SSF57997">
    <property type="entry name" value="Tropomyosin"/>
    <property type="match status" value="1"/>
</dbReference>
<organism evidence="2 3">
    <name type="scientific">Pseudomonas peradeniyensis</name>
    <dbReference type="NCBI Taxonomy" id="2745488"/>
    <lineage>
        <taxon>Bacteria</taxon>
        <taxon>Pseudomonadati</taxon>
        <taxon>Pseudomonadota</taxon>
        <taxon>Gammaproteobacteria</taxon>
        <taxon>Pseudomonadales</taxon>
        <taxon>Pseudomonadaceae</taxon>
        <taxon>Pseudomonas</taxon>
    </lineage>
</organism>
<reference evidence="2" key="1">
    <citation type="journal article" date="2022" name="Microbiol. Spectr.">
        <title>An Nuclear Magnetic Resonance Fingerprint Matching Approach for the Identification and Structural Re-Evaluation of Pseudomonas Lipopeptides.</title>
        <authorList>
            <person name="De Roo V."/>
            <person name="Verleysen Y."/>
            <person name="Kovacs B."/>
            <person name="De Vleeschouwer M."/>
            <person name="Muangkaew P."/>
            <person name="Girard L."/>
            <person name="Hofte M."/>
            <person name="De Mot R."/>
            <person name="Madder A."/>
            <person name="Geudens N."/>
            <person name="Martins J.C."/>
        </authorList>
    </citation>
    <scope>NUCLEOTIDE SEQUENCE</scope>
    <source>
        <strain evidence="2">COR51</strain>
    </source>
</reference>
<reference evidence="2" key="3">
    <citation type="journal article" date="2023" name="mSystems">
        <title>Charting the Lipopeptidome of Nonpathogenic Pseudomonas.</title>
        <authorList>
            <person name="Cesa-Luna C."/>
            <person name="Geudens N."/>
            <person name="Girard L."/>
            <person name="De Roo V."/>
            <person name="Maklad H.R."/>
            <person name="Martins J.C."/>
            <person name="Hofte M."/>
            <person name="De Mot R."/>
        </authorList>
    </citation>
    <scope>NUCLEOTIDE SEQUENCE</scope>
    <source>
        <strain evidence="2">COR51</strain>
    </source>
</reference>
<evidence type="ECO:0000256" key="1">
    <source>
        <dbReference type="SAM" id="Coils"/>
    </source>
</evidence>
<name>A0ABT2V3X8_9PSED</name>
<gene>
    <name evidence="2" type="ORF">OC929_00265</name>
</gene>
<keyword evidence="3" id="KW-1185">Reference proteome</keyword>
<dbReference type="RefSeq" id="WP_050703500.1">
    <property type="nucleotide sequence ID" value="NZ_JAOSLA010000001.1"/>
</dbReference>
<accession>A0ABT2V3X8</accession>
<evidence type="ECO:0000313" key="3">
    <source>
        <dbReference type="Proteomes" id="UP001139994"/>
    </source>
</evidence>
<dbReference type="EMBL" id="JAOSLA010000001">
    <property type="protein sequence ID" value="MCU7236471.1"/>
    <property type="molecule type" value="Genomic_DNA"/>
</dbReference>
<feature type="coiled-coil region" evidence="1">
    <location>
        <begin position="1"/>
        <end position="42"/>
    </location>
</feature>
<reference evidence="2" key="2">
    <citation type="submission" date="2022-09" db="EMBL/GenBank/DDBJ databases">
        <authorList>
            <person name="Cesa-Luna C."/>
            <person name="Girard L."/>
            <person name="Lood C."/>
            <person name="Hofte M."/>
            <person name="De Mot R."/>
        </authorList>
    </citation>
    <scope>NUCLEOTIDE SEQUENCE</scope>
    <source>
        <strain evidence="2">COR51</strain>
    </source>
</reference>
<protein>
    <submittedName>
        <fullName evidence="2">Uncharacterized protein</fullName>
    </submittedName>
</protein>
<sequence>MDQRTRNLDGLRNRLREAEHKAALLAAEKAALEHRVELLERSLNNEKPPTRWTGDDLELTLT</sequence>
<proteinExistence type="predicted"/>
<keyword evidence="1" id="KW-0175">Coiled coil</keyword>
<dbReference type="Proteomes" id="UP001139994">
    <property type="component" value="Unassembled WGS sequence"/>
</dbReference>
<comment type="caution">
    <text evidence="2">The sequence shown here is derived from an EMBL/GenBank/DDBJ whole genome shotgun (WGS) entry which is preliminary data.</text>
</comment>
<evidence type="ECO:0000313" key="2">
    <source>
        <dbReference type="EMBL" id="MCU7236471.1"/>
    </source>
</evidence>